<dbReference type="EMBL" id="FIFW01000010">
    <property type="protein sequence ID" value="CYU56745.1"/>
    <property type="molecule type" value="Genomic_DNA"/>
</dbReference>
<protein>
    <submittedName>
        <fullName evidence="7">Multiple sugar transport system substrate-binding protein</fullName>
    </submittedName>
</protein>
<name>A0A123SUD5_STRSU</name>
<dbReference type="AlphaFoldDB" id="A0A123SUD5"/>
<reference evidence="7 8" key="1">
    <citation type="submission" date="2016-02" db="EMBL/GenBank/DDBJ databases">
        <authorList>
            <consortium name="Pathogen Informatics"/>
        </authorList>
    </citation>
    <scope>NUCLEOTIDE SEQUENCE [LARGE SCALE GENOMIC DNA]</scope>
    <source>
        <strain evidence="7 8">LSS23</strain>
    </source>
</reference>
<feature type="chain" id="PRO_5038916125" evidence="6">
    <location>
        <begin position="22"/>
        <end position="550"/>
    </location>
</feature>
<dbReference type="RefSeq" id="WP_044687366.1">
    <property type="nucleotide sequence ID" value="NZ_CEEW01000004.1"/>
</dbReference>
<proteinExistence type="predicted"/>
<dbReference type="InterPro" id="IPR018247">
    <property type="entry name" value="EF_Hand_1_Ca_BS"/>
</dbReference>
<evidence type="ECO:0000256" key="3">
    <source>
        <dbReference type="ARBA" id="ARBA00023136"/>
    </source>
</evidence>
<dbReference type="Gene3D" id="3.40.190.10">
    <property type="entry name" value="Periplasmic binding protein-like II"/>
    <property type="match status" value="3"/>
</dbReference>
<dbReference type="InterPro" id="IPR006059">
    <property type="entry name" value="SBP"/>
</dbReference>
<dbReference type="PROSITE" id="PS51257">
    <property type="entry name" value="PROKAR_LIPOPROTEIN"/>
    <property type="match status" value="1"/>
</dbReference>
<keyword evidence="1" id="KW-1003">Cell membrane</keyword>
<dbReference type="PANTHER" id="PTHR43649:SF33">
    <property type="entry name" value="POLYGALACTURONAN_RHAMNOGALACTURONAN-BINDING PROTEIN YTCQ"/>
    <property type="match status" value="1"/>
</dbReference>
<dbReference type="PROSITE" id="PS00018">
    <property type="entry name" value="EF_HAND_1"/>
    <property type="match status" value="1"/>
</dbReference>
<evidence type="ECO:0000256" key="2">
    <source>
        <dbReference type="ARBA" id="ARBA00022729"/>
    </source>
</evidence>
<evidence type="ECO:0000313" key="8">
    <source>
        <dbReference type="Proteomes" id="UP000073434"/>
    </source>
</evidence>
<gene>
    <name evidence="7" type="primary">ypcG</name>
    <name evidence="7" type="ORF">ERS132385_01176</name>
</gene>
<keyword evidence="5" id="KW-0449">Lipoprotein</keyword>
<dbReference type="PANTHER" id="PTHR43649">
    <property type="entry name" value="ARABINOSE-BINDING PROTEIN-RELATED"/>
    <property type="match status" value="1"/>
</dbReference>
<evidence type="ECO:0000313" key="7">
    <source>
        <dbReference type="EMBL" id="CYU56745.1"/>
    </source>
</evidence>
<sequence length="550" mass="60645">MRIKKQISLGVALFCSMILVACGSGSSTKTEDDGVLRVGQQTQQNSKLPEGDTYEDNAYRRLIEKELGVKVESAFEGNGDEYDRQVSLAISSGELPDVMTVSRDVLEELVDNDMVEDLTEVYDEYASNNIKSIYDSFDGVQLESATFDGKLYALPGTANDFGPNLVWIRQDWVDKLGLKLDEDGNHAISLTELKETAKAFVDKDASGTGKTKGFAFVNYLTGGDHGGTGFTASAIFNAYGAYPKYYLQDDSGQLFYGSNTEESKKALEFLHELYEEKLLDDQFGTRTFDDISAMMVNGELGIIPGPWHLSDWSLVQARTANPSAEFVPYALESEDGKVNAVSKPGVGGYVVVRKGYSNPKVVMEMINLIFDKVPNSQNMEEEYPEIYNYAKQAVDGSVRPINIEMFKNLSEISDAEEAVKGATGEMDIAAIPSFTIRNNAEKMKAYLDNQTGSDPTDWAVYASRKLAINDTMSGVRKANILNDVSAPLIVQTVKAEERNGAQTGKLEEETFIKFVTGAESLDKFDDYVKTWESQGGKEILAERQKIVDGQ</sequence>
<keyword evidence="4" id="KW-0564">Palmitate</keyword>
<dbReference type="Proteomes" id="UP000073434">
    <property type="component" value="Unassembled WGS sequence"/>
</dbReference>
<keyword evidence="2 6" id="KW-0732">Signal</keyword>
<organism evidence="7 8">
    <name type="scientific">Streptococcus suis</name>
    <dbReference type="NCBI Taxonomy" id="1307"/>
    <lineage>
        <taxon>Bacteria</taxon>
        <taxon>Bacillati</taxon>
        <taxon>Bacillota</taxon>
        <taxon>Bacilli</taxon>
        <taxon>Lactobacillales</taxon>
        <taxon>Streptococcaceae</taxon>
        <taxon>Streptococcus</taxon>
    </lineage>
</organism>
<evidence type="ECO:0000256" key="4">
    <source>
        <dbReference type="ARBA" id="ARBA00023139"/>
    </source>
</evidence>
<evidence type="ECO:0000256" key="6">
    <source>
        <dbReference type="SAM" id="SignalP"/>
    </source>
</evidence>
<keyword evidence="7" id="KW-0762">Sugar transport</keyword>
<feature type="signal peptide" evidence="6">
    <location>
        <begin position="1"/>
        <end position="21"/>
    </location>
</feature>
<evidence type="ECO:0000256" key="5">
    <source>
        <dbReference type="ARBA" id="ARBA00023288"/>
    </source>
</evidence>
<evidence type="ECO:0000256" key="1">
    <source>
        <dbReference type="ARBA" id="ARBA00022475"/>
    </source>
</evidence>
<accession>A0A123SUD5</accession>
<keyword evidence="3" id="KW-0472">Membrane</keyword>
<dbReference type="Pfam" id="PF13416">
    <property type="entry name" value="SBP_bac_8"/>
    <property type="match status" value="1"/>
</dbReference>
<keyword evidence="7" id="KW-0813">Transport</keyword>
<dbReference type="SUPFAM" id="SSF53850">
    <property type="entry name" value="Periplasmic binding protein-like II"/>
    <property type="match status" value="1"/>
</dbReference>
<dbReference type="InterPro" id="IPR050490">
    <property type="entry name" value="Bact_solute-bd_prot1"/>
</dbReference>